<gene>
    <name evidence="2" type="ORF">PoB_000231900</name>
</gene>
<name>A0AAV3Y0R7_9GAST</name>
<evidence type="ECO:0000256" key="1">
    <source>
        <dbReference type="SAM" id="MobiDB-lite"/>
    </source>
</evidence>
<proteinExistence type="predicted"/>
<feature type="region of interest" description="Disordered" evidence="1">
    <location>
        <begin position="384"/>
        <end position="406"/>
    </location>
</feature>
<feature type="compositionally biased region" description="Polar residues" evidence="1">
    <location>
        <begin position="460"/>
        <end position="490"/>
    </location>
</feature>
<dbReference type="Proteomes" id="UP000735302">
    <property type="component" value="Unassembled WGS sequence"/>
</dbReference>
<feature type="compositionally biased region" description="Basic and acidic residues" evidence="1">
    <location>
        <begin position="590"/>
        <end position="599"/>
    </location>
</feature>
<protein>
    <submittedName>
        <fullName evidence="2">Uncharacterized protein</fullName>
    </submittedName>
</protein>
<feature type="compositionally biased region" description="Basic and acidic residues" evidence="1">
    <location>
        <begin position="620"/>
        <end position="630"/>
    </location>
</feature>
<feature type="region of interest" description="Disordered" evidence="1">
    <location>
        <begin position="522"/>
        <end position="574"/>
    </location>
</feature>
<organism evidence="2 3">
    <name type="scientific">Plakobranchus ocellatus</name>
    <dbReference type="NCBI Taxonomy" id="259542"/>
    <lineage>
        <taxon>Eukaryota</taxon>
        <taxon>Metazoa</taxon>
        <taxon>Spiralia</taxon>
        <taxon>Lophotrochozoa</taxon>
        <taxon>Mollusca</taxon>
        <taxon>Gastropoda</taxon>
        <taxon>Heterobranchia</taxon>
        <taxon>Euthyneura</taxon>
        <taxon>Panpulmonata</taxon>
        <taxon>Sacoglossa</taxon>
        <taxon>Placobranchoidea</taxon>
        <taxon>Plakobranchidae</taxon>
        <taxon>Plakobranchus</taxon>
    </lineage>
</organism>
<sequence length="899" mass="99949">MESNEALNGGITAELHHLTQILRDGFAEYQRLGREITLELRELRCAVKEIARAKTISNPDRSGEFGDQIQTQRQPMMQVTLPKQSINQSIPLPNVQLDPPQPQPQPQLSHIASDYNENDRLMTDVTLLRENTTAMEQTTVKTHLEETDKLKLSVTPDISSALTKKQESTDASKSEAEDLSQQAARLANDMKPFQTKSTSIEVSTHTSCLQKHEASIQAKHRTEDVAIETFKTAVQNKFRAKDMSTQTAQPREERATVKVNEQTKKIYASKKLPETDDLKDTTEVTQPIDQASTQPKILIEEVSIEAKPKMNEIAVETSRVVKQEASMQVKLETKGVPVQTAQPRKETVAVQTKKQAAKSLSAQSSLQESDNLIVVSKVFEPKDQSPQVFGPIDRGAASTRTQSTGEDSSVQIPFILKLFPLEARMTFQSVTFPDSINPKLLGTWNQQNDHGSTGPPLENDQATSARHNAENDQATSDQQHSDQITWSQQKSGLIGAGMQAAELSLSDKDILIEFLKEPISVQASEERHRSASAQQHAEKDQKTSADSTERKDLTSRPRPYGNEDLTTSNHLPRKKDTLTYDQSHLQKYHTAPEQKDHTTNNHSTSVKDNVTDYQPPVKIEQTKHEPHVVKDQINNDQSFVEEDQTTTDQSTVRKEEKTNGTMPAEKDESTILESPLQKDHTTNDQSPVEKSQTSNDRSPADKDQRIRVKKSTNHNEKVVPEPTQRQSLILMTQPIVITGPLMDVQPTKTHIETDIGQVTPHKPDEEAGKVGCIDQSKQLNIRDDQAAGNSFHDETEAYGEIVEGDISPSHQSMPSNASNLSFDVAEISRCLIQSSSKIPVQEANCACDNLNAEITEIKRTPTGLKIHFPGLDPHQTENLIACLQSLTSPLEAPRAGCNT</sequence>
<dbReference type="AlphaFoldDB" id="A0AAV3Y0R7"/>
<dbReference type="EMBL" id="BLXT01000299">
    <property type="protein sequence ID" value="GFN75813.1"/>
    <property type="molecule type" value="Genomic_DNA"/>
</dbReference>
<feature type="compositionally biased region" description="Polar residues" evidence="1">
    <location>
        <begin position="600"/>
        <end position="612"/>
    </location>
</feature>
<feature type="region of interest" description="Disordered" evidence="1">
    <location>
        <begin position="589"/>
        <end position="722"/>
    </location>
</feature>
<evidence type="ECO:0000313" key="3">
    <source>
        <dbReference type="Proteomes" id="UP000735302"/>
    </source>
</evidence>
<feature type="compositionally biased region" description="Polar residues" evidence="1">
    <location>
        <begin position="683"/>
        <end position="697"/>
    </location>
</feature>
<feature type="region of interest" description="Disordered" evidence="1">
    <location>
        <begin position="160"/>
        <end position="181"/>
    </location>
</feature>
<evidence type="ECO:0000313" key="2">
    <source>
        <dbReference type="EMBL" id="GFN75813.1"/>
    </source>
</evidence>
<feature type="region of interest" description="Disordered" evidence="1">
    <location>
        <begin position="441"/>
        <end position="490"/>
    </location>
</feature>
<feature type="compositionally biased region" description="Basic and acidic residues" evidence="1">
    <location>
        <begin position="164"/>
        <end position="176"/>
    </location>
</feature>
<reference evidence="2 3" key="1">
    <citation type="journal article" date="2021" name="Elife">
        <title>Chloroplast acquisition without the gene transfer in kleptoplastic sea slugs, Plakobranchus ocellatus.</title>
        <authorList>
            <person name="Maeda T."/>
            <person name="Takahashi S."/>
            <person name="Yoshida T."/>
            <person name="Shimamura S."/>
            <person name="Takaki Y."/>
            <person name="Nagai Y."/>
            <person name="Toyoda A."/>
            <person name="Suzuki Y."/>
            <person name="Arimoto A."/>
            <person name="Ishii H."/>
            <person name="Satoh N."/>
            <person name="Nishiyama T."/>
            <person name="Hasebe M."/>
            <person name="Maruyama T."/>
            <person name="Minagawa J."/>
            <person name="Obokata J."/>
            <person name="Shigenobu S."/>
        </authorList>
    </citation>
    <scope>NUCLEOTIDE SEQUENCE [LARGE SCALE GENOMIC DNA]</scope>
</reference>
<feature type="region of interest" description="Disordered" evidence="1">
    <location>
        <begin position="90"/>
        <end position="110"/>
    </location>
</feature>
<accession>A0AAV3Y0R7</accession>
<feature type="compositionally biased region" description="Basic and acidic residues" evidence="1">
    <location>
        <begin position="536"/>
        <end position="555"/>
    </location>
</feature>
<comment type="caution">
    <text evidence="2">The sequence shown here is derived from an EMBL/GenBank/DDBJ whole genome shotgun (WGS) entry which is preliminary data.</text>
</comment>
<keyword evidence="3" id="KW-1185">Reference proteome</keyword>
<feature type="compositionally biased region" description="Basic and acidic residues" evidence="1">
    <location>
        <begin position="651"/>
        <end position="669"/>
    </location>
</feature>